<feature type="domain" description="G-protein coupled receptors family 1 profile" evidence="6">
    <location>
        <begin position="1"/>
        <end position="163"/>
    </location>
</feature>
<keyword evidence="2 5" id="KW-0812">Transmembrane</keyword>
<name>A0A0B1TI33_OESDE</name>
<evidence type="ECO:0000256" key="1">
    <source>
        <dbReference type="ARBA" id="ARBA00004370"/>
    </source>
</evidence>
<keyword evidence="4 5" id="KW-0472">Membrane</keyword>
<gene>
    <name evidence="7" type="ORF">OESDEN_04574</name>
</gene>
<evidence type="ECO:0000256" key="3">
    <source>
        <dbReference type="ARBA" id="ARBA00022989"/>
    </source>
</evidence>
<evidence type="ECO:0000313" key="8">
    <source>
        <dbReference type="Proteomes" id="UP000053660"/>
    </source>
</evidence>
<proteinExistence type="predicted"/>
<keyword evidence="8" id="KW-1185">Reference proteome</keyword>
<dbReference type="PANTHER" id="PTHR22718">
    <property type="entry name" value="SERPENTINE RECEPTOR, CLASS X"/>
    <property type="match status" value="1"/>
</dbReference>
<protein>
    <recommendedName>
        <fullName evidence="6">G-protein coupled receptors family 1 profile domain-containing protein</fullName>
    </recommendedName>
</protein>
<dbReference type="GO" id="GO:0016020">
    <property type="term" value="C:membrane"/>
    <property type="evidence" value="ECO:0007669"/>
    <property type="project" value="UniProtKB-SubCell"/>
</dbReference>
<evidence type="ECO:0000256" key="2">
    <source>
        <dbReference type="ARBA" id="ARBA00022692"/>
    </source>
</evidence>
<reference evidence="7 8" key="1">
    <citation type="submission" date="2014-03" db="EMBL/GenBank/DDBJ databases">
        <title>Draft genome of the hookworm Oesophagostomum dentatum.</title>
        <authorList>
            <person name="Mitreva M."/>
        </authorList>
    </citation>
    <scope>NUCLEOTIDE SEQUENCE [LARGE SCALE GENOMIC DNA]</scope>
    <source>
        <strain evidence="7 8">OD-Hann</strain>
    </source>
</reference>
<accession>A0A0B1TI33</accession>
<dbReference type="Gene3D" id="1.20.1070.10">
    <property type="entry name" value="Rhodopsin 7-helix transmembrane proteins"/>
    <property type="match status" value="1"/>
</dbReference>
<dbReference type="InterPro" id="IPR017452">
    <property type="entry name" value="GPCR_Rhodpsn_7TM"/>
</dbReference>
<evidence type="ECO:0000259" key="6">
    <source>
        <dbReference type="PROSITE" id="PS50262"/>
    </source>
</evidence>
<evidence type="ECO:0000256" key="4">
    <source>
        <dbReference type="ARBA" id="ARBA00023136"/>
    </source>
</evidence>
<dbReference type="Proteomes" id="UP000053660">
    <property type="component" value="Unassembled WGS sequence"/>
</dbReference>
<dbReference type="PANTHER" id="PTHR22718:SF25">
    <property type="entry name" value="G-PROTEIN COUPLED RECEPTORS FAMILY 1 PROFILE DOMAIN-CONTAINING PROTEIN"/>
    <property type="match status" value="1"/>
</dbReference>
<dbReference type="EMBL" id="KN549952">
    <property type="protein sequence ID" value="KHJ95487.1"/>
    <property type="molecule type" value="Genomic_DNA"/>
</dbReference>
<comment type="subcellular location">
    <subcellularLocation>
        <location evidence="1">Membrane</location>
    </subcellularLocation>
</comment>
<dbReference type="SUPFAM" id="SSF81321">
    <property type="entry name" value="Family A G protein-coupled receptor-like"/>
    <property type="match status" value="1"/>
</dbReference>
<evidence type="ECO:0000313" key="7">
    <source>
        <dbReference type="EMBL" id="KHJ95487.1"/>
    </source>
</evidence>
<feature type="transmembrane region" description="Helical" evidence="5">
    <location>
        <begin position="67"/>
        <end position="90"/>
    </location>
</feature>
<sequence>MALNRFAVFVVPFLGRAFTKTTVYYSVAVTWLIVLCIFAIKANLNIETHSKWSIADFFIRSDPAATVIILIGYIVPLTILLIYVLIYAYIRKRRSALDSAKVQDKNDIALLWQGFVIAVSLIIFRTINTFAPRVEAVMWIQWLMNIIRGMTSIVNHTLNPILFLTTNKTVSAVC</sequence>
<organism evidence="7 8">
    <name type="scientific">Oesophagostomum dentatum</name>
    <name type="common">Nodular worm</name>
    <dbReference type="NCBI Taxonomy" id="61180"/>
    <lineage>
        <taxon>Eukaryota</taxon>
        <taxon>Metazoa</taxon>
        <taxon>Ecdysozoa</taxon>
        <taxon>Nematoda</taxon>
        <taxon>Chromadorea</taxon>
        <taxon>Rhabditida</taxon>
        <taxon>Rhabditina</taxon>
        <taxon>Rhabditomorpha</taxon>
        <taxon>Strongyloidea</taxon>
        <taxon>Strongylidae</taxon>
        <taxon>Oesophagostomum</taxon>
    </lineage>
</organism>
<dbReference type="PROSITE" id="PS50262">
    <property type="entry name" value="G_PROTEIN_RECEP_F1_2"/>
    <property type="match status" value="1"/>
</dbReference>
<feature type="transmembrane region" description="Helical" evidence="5">
    <location>
        <begin position="29"/>
        <end position="46"/>
    </location>
</feature>
<dbReference type="AlphaFoldDB" id="A0A0B1TI33"/>
<feature type="transmembrane region" description="Helical" evidence="5">
    <location>
        <begin position="110"/>
        <end position="131"/>
    </location>
</feature>
<keyword evidence="3 5" id="KW-1133">Transmembrane helix</keyword>
<dbReference type="OrthoDB" id="5868068at2759"/>
<evidence type="ECO:0000256" key="5">
    <source>
        <dbReference type="SAM" id="Phobius"/>
    </source>
</evidence>